<evidence type="ECO:0000313" key="4">
    <source>
        <dbReference type="Proteomes" id="UP000037643"/>
    </source>
</evidence>
<sequence length="228" mass="23695">MRKVERLFSRNGEHGNFLLRYRYVMTANDRHFRHAAFATIAIFAFGTGAVAWAQTEPAAGGAGADPATHGIVLRLPVDVPPSPEVPDTDIVPLPLDASQRVRNPVVIQLPPPGVRPEDAPSPDNAATTGPSDVPVVADSPRAQRGVPANRPAVIAASTAIAQSEGPSMLAPPEPAAPTAMPDTPAGPAADDAAEMGWLGLIALALAGLIPIALAVAAMVWVRRRTESV</sequence>
<keyword evidence="4" id="KW-1185">Reference proteome</keyword>
<protein>
    <submittedName>
        <fullName evidence="3">Uncharacterized protein</fullName>
    </submittedName>
</protein>
<name>A0A0G3X5F4_9SPHN</name>
<reference evidence="3 4" key="1">
    <citation type="submission" date="2015-06" db="EMBL/GenBank/DDBJ databases">
        <authorList>
            <person name="Kim K.M."/>
        </authorList>
    </citation>
    <scope>NUCLEOTIDE SEQUENCE [LARGE SCALE GENOMIC DNA]</scope>
    <source>
        <strain evidence="3 4">KCTC 22370</strain>
    </source>
</reference>
<keyword evidence="2" id="KW-1133">Transmembrane helix</keyword>
<feature type="transmembrane region" description="Helical" evidence="2">
    <location>
        <begin position="35"/>
        <end position="53"/>
    </location>
</feature>
<proteinExistence type="predicted"/>
<feature type="transmembrane region" description="Helical" evidence="2">
    <location>
        <begin position="197"/>
        <end position="221"/>
    </location>
</feature>
<dbReference type="STRING" id="543877.AM2010_666"/>
<dbReference type="KEGG" id="amx:AM2010_666"/>
<gene>
    <name evidence="3" type="ORF">AM2010_666</name>
</gene>
<evidence type="ECO:0000313" key="3">
    <source>
        <dbReference type="EMBL" id="AKM06750.1"/>
    </source>
</evidence>
<accession>A0A0G3X5F4</accession>
<keyword evidence="2" id="KW-0472">Membrane</keyword>
<evidence type="ECO:0000256" key="2">
    <source>
        <dbReference type="SAM" id="Phobius"/>
    </source>
</evidence>
<dbReference type="EMBL" id="CP011805">
    <property type="protein sequence ID" value="AKM06750.1"/>
    <property type="molecule type" value="Genomic_DNA"/>
</dbReference>
<feature type="compositionally biased region" description="Low complexity" evidence="1">
    <location>
        <begin position="176"/>
        <end position="188"/>
    </location>
</feature>
<feature type="region of interest" description="Disordered" evidence="1">
    <location>
        <begin position="109"/>
        <end position="149"/>
    </location>
</feature>
<dbReference type="PATRIC" id="fig|543877.4.peg.671"/>
<dbReference type="Proteomes" id="UP000037643">
    <property type="component" value="Chromosome"/>
</dbReference>
<evidence type="ECO:0000256" key="1">
    <source>
        <dbReference type="SAM" id="MobiDB-lite"/>
    </source>
</evidence>
<dbReference type="AlphaFoldDB" id="A0A0G3X5F4"/>
<keyword evidence="2" id="KW-0812">Transmembrane</keyword>
<organism evidence="3 4">
    <name type="scientific">Pelagerythrobacter marensis</name>
    <dbReference type="NCBI Taxonomy" id="543877"/>
    <lineage>
        <taxon>Bacteria</taxon>
        <taxon>Pseudomonadati</taxon>
        <taxon>Pseudomonadota</taxon>
        <taxon>Alphaproteobacteria</taxon>
        <taxon>Sphingomonadales</taxon>
        <taxon>Erythrobacteraceae</taxon>
        <taxon>Pelagerythrobacter</taxon>
    </lineage>
</organism>
<feature type="region of interest" description="Disordered" evidence="1">
    <location>
        <begin position="163"/>
        <end position="188"/>
    </location>
</feature>